<feature type="repeat" description="TPR" evidence="3">
    <location>
        <begin position="462"/>
        <end position="495"/>
    </location>
</feature>
<dbReference type="SUPFAM" id="SSF48452">
    <property type="entry name" value="TPR-like"/>
    <property type="match status" value="1"/>
</dbReference>
<feature type="repeat" description="TPR" evidence="3">
    <location>
        <begin position="543"/>
        <end position="576"/>
    </location>
</feature>
<organism evidence="4 5">
    <name type="scientific">Rotaria magnacalcarata</name>
    <dbReference type="NCBI Taxonomy" id="392030"/>
    <lineage>
        <taxon>Eukaryota</taxon>
        <taxon>Metazoa</taxon>
        <taxon>Spiralia</taxon>
        <taxon>Gnathifera</taxon>
        <taxon>Rotifera</taxon>
        <taxon>Eurotatoria</taxon>
        <taxon>Bdelloidea</taxon>
        <taxon>Philodinida</taxon>
        <taxon>Philodinidae</taxon>
        <taxon>Rotaria</taxon>
    </lineage>
</organism>
<dbReference type="InterPro" id="IPR019734">
    <property type="entry name" value="TPR_rpt"/>
</dbReference>
<dbReference type="PROSITE" id="PS50293">
    <property type="entry name" value="TPR_REGION"/>
    <property type="match status" value="1"/>
</dbReference>
<dbReference type="SMART" id="SM00028">
    <property type="entry name" value="TPR"/>
    <property type="match status" value="6"/>
</dbReference>
<comment type="caution">
    <text evidence="4">The sequence shown here is derived from an EMBL/GenBank/DDBJ whole genome shotgun (WGS) entry which is preliminary data.</text>
</comment>
<dbReference type="Gene3D" id="3.90.176.10">
    <property type="entry name" value="Toxin ADP-ribosyltransferase, Chain A, domain 1"/>
    <property type="match status" value="1"/>
</dbReference>
<evidence type="ECO:0000256" key="3">
    <source>
        <dbReference type="PROSITE-ProRule" id="PRU00339"/>
    </source>
</evidence>
<dbReference type="PROSITE" id="PS50005">
    <property type="entry name" value="TPR"/>
    <property type="match status" value="3"/>
</dbReference>
<dbReference type="InterPro" id="IPR011990">
    <property type="entry name" value="TPR-like_helical_dom_sf"/>
</dbReference>
<dbReference type="PANTHER" id="PTHR45641">
    <property type="entry name" value="TETRATRICOPEPTIDE REPEAT PROTEIN (AFU_ORTHOLOGUE AFUA_6G03870)"/>
    <property type="match status" value="1"/>
</dbReference>
<sequence>MTATYPFVTKNDLETVCLVWLDASVNISPENIATQKELRSIIHHFKTFSNAPDCEQYIQQKSQYDRVFLIASGRLGQEIVPHIHHYRQVFNIYVYCQDKEKNEEWARKFIKVKTVQTRLDTLINRIQSDYSKRCQSKLDEPFPINISKTNNLSDKLLHDDIFHSQLLIDCLLQMKTLSTDVTDFVNTCLQHYNNDPNQTSIIHEFKQKYSSDKILWWYTQDSFVYRLLSKAINVKNCNFLLNFGFLIRDICGSIQKYQLKSSIEVYHGQIMSIDEFNTLKNSLGQNISINTFMSTDYDRKSIISSLNEFPITNDFLRVLFEIHADPNVDNSRPFANITSLTYSPHQQQVLFMLGSGFQLADIQQDKKYGIWIVKIVLKNVKKSYDEKDLVACGSTLQKMGRNDEAEMFFLRLLKEMPSNHEDRSKCYSTLGYLSFLKNNYDSSLNWYEEFLKVSKPDDLHLADIYYSIGCVYQNTFEYNQALQYYDRALLIWKETYGDEGALEMAECLNNMGCIYEKEQYYSKALSYHQQALSIRDKFQADIGRSYNNIGNIYFAIGEYNSAIENYNFAFQEKCKYASPQDPSLATTLRNIALVFEEDNNFLEALNYFKRAAVIYENLFPSTHIDNVEVQEDIRRISSFIKS</sequence>
<keyword evidence="1" id="KW-0677">Repeat</keyword>
<name>A0A814YNL3_9BILA</name>
<evidence type="ECO:0000256" key="2">
    <source>
        <dbReference type="ARBA" id="ARBA00022803"/>
    </source>
</evidence>
<dbReference type="SUPFAM" id="SSF56399">
    <property type="entry name" value="ADP-ribosylation"/>
    <property type="match status" value="1"/>
</dbReference>
<gene>
    <name evidence="4" type="ORF">KQP761_LOCUS1304</name>
</gene>
<dbReference type="OrthoDB" id="418911at2759"/>
<dbReference type="AlphaFoldDB" id="A0A814YNL3"/>
<evidence type="ECO:0000313" key="4">
    <source>
        <dbReference type="EMBL" id="CAF1231028.1"/>
    </source>
</evidence>
<protein>
    <submittedName>
        <fullName evidence="4">Uncharacterized protein</fullName>
    </submittedName>
</protein>
<evidence type="ECO:0000256" key="1">
    <source>
        <dbReference type="ARBA" id="ARBA00022737"/>
    </source>
</evidence>
<dbReference type="EMBL" id="CAJNOW010000084">
    <property type="protein sequence ID" value="CAF1231028.1"/>
    <property type="molecule type" value="Genomic_DNA"/>
</dbReference>
<proteinExistence type="predicted"/>
<dbReference type="Proteomes" id="UP000663834">
    <property type="component" value="Unassembled WGS sequence"/>
</dbReference>
<dbReference type="Gene3D" id="1.25.40.10">
    <property type="entry name" value="Tetratricopeptide repeat domain"/>
    <property type="match status" value="2"/>
</dbReference>
<reference evidence="4" key="1">
    <citation type="submission" date="2021-02" db="EMBL/GenBank/DDBJ databases">
        <authorList>
            <person name="Nowell W R."/>
        </authorList>
    </citation>
    <scope>NUCLEOTIDE SEQUENCE</scope>
</reference>
<evidence type="ECO:0000313" key="5">
    <source>
        <dbReference type="Proteomes" id="UP000663834"/>
    </source>
</evidence>
<keyword evidence="2 3" id="KW-0802">TPR repeat</keyword>
<dbReference type="PANTHER" id="PTHR45641:SF19">
    <property type="entry name" value="NEPHROCYSTIN-3"/>
    <property type="match status" value="1"/>
</dbReference>
<accession>A0A814YNL3</accession>
<dbReference type="Pfam" id="PF13424">
    <property type="entry name" value="TPR_12"/>
    <property type="match status" value="2"/>
</dbReference>
<feature type="repeat" description="TPR" evidence="3">
    <location>
        <begin position="505"/>
        <end position="538"/>
    </location>
</feature>